<dbReference type="Pfam" id="PF17074">
    <property type="entry name" value="Darcynin"/>
    <property type="match status" value="1"/>
</dbReference>
<comment type="similarity">
    <text evidence="1">Belongs to the darcynin family.</text>
</comment>
<organism evidence="2 3">
    <name type="scientific">Kutzneria viridogrisea</name>
    <dbReference type="NCBI Taxonomy" id="47990"/>
    <lineage>
        <taxon>Bacteria</taxon>
        <taxon>Bacillati</taxon>
        <taxon>Actinomycetota</taxon>
        <taxon>Actinomycetes</taxon>
        <taxon>Pseudonocardiales</taxon>
        <taxon>Pseudonocardiaceae</taxon>
        <taxon>Kutzneria</taxon>
    </lineage>
</organism>
<protein>
    <recommendedName>
        <fullName evidence="4">Darcynin</fullName>
    </recommendedName>
</protein>
<sequence>MPAEEAEATVTAFMLVKTTPEWLAMTVQERADAFTTQVLPVIKARTTGVRSRFYDTEFYSARVTDVWVWEADDHHAYQLLIDALRETPFWDRYFKVVDLLVGAENGYARAYGLDPVATITT</sequence>
<evidence type="ECO:0000313" key="3">
    <source>
        <dbReference type="Proteomes" id="UP000517916"/>
    </source>
</evidence>
<evidence type="ECO:0008006" key="4">
    <source>
        <dbReference type="Google" id="ProtNLM"/>
    </source>
</evidence>
<dbReference type="Proteomes" id="UP000517916">
    <property type="component" value="Unassembled WGS sequence"/>
</dbReference>
<name>A0ABR6BA29_9PSEU</name>
<dbReference type="InterPro" id="IPR031409">
    <property type="entry name" value="Darcynin"/>
</dbReference>
<accession>A0ABR6BA29</accession>
<dbReference type="RefSeq" id="WP_025358809.1">
    <property type="nucleotide sequence ID" value="NZ_BAAABQ010000041.1"/>
</dbReference>
<gene>
    <name evidence="2" type="ORF">BC739_000784</name>
</gene>
<evidence type="ECO:0000256" key="1">
    <source>
        <dbReference type="ARBA" id="ARBA00006869"/>
    </source>
</evidence>
<reference evidence="2 3" key="1">
    <citation type="submission" date="2020-08" db="EMBL/GenBank/DDBJ databases">
        <title>Genomic Encyclopedia of Archaeal and Bacterial Type Strains, Phase II (KMG-II): from individual species to whole genera.</title>
        <authorList>
            <person name="Goeker M."/>
        </authorList>
    </citation>
    <scope>NUCLEOTIDE SEQUENCE [LARGE SCALE GENOMIC DNA]</scope>
    <source>
        <strain evidence="2 3">DSM 43850</strain>
    </source>
</reference>
<dbReference type="EMBL" id="JACJID010000001">
    <property type="protein sequence ID" value="MBA8923587.1"/>
    <property type="molecule type" value="Genomic_DNA"/>
</dbReference>
<proteinExistence type="inferred from homology"/>
<comment type="caution">
    <text evidence="2">The sequence shown here is derived from an EMBL/GenBank/DDBJ whole genome shotgun (WGS) entry which is preliminary data.</text>
</comment>
<keyword evidence="3" id="KW-1185">Reference proteome</keyword>
<evidence type="ECO:0000313" key="2">
    <source>
        <dbReference type="EMBL" id="MBA8923587.1"/>
    </source>
</evidence>